<dbReference type="Pfam" id="PF00094">
    <property type="entry name" value="VWD"/>
    <property type="match status" value="1"/>
</dbReference>
<proteinExistence type="predicted"/>
<dbReference type="PANTHER" id="PTHR14949">
    <property type="entry name" value="EGF-LIKE-DOMAIN, MULTIPLE 7, 8"/>
    <property type="match status" value="1"/>
</dbReference>
<dbReference type="EMBL" id="UYJE01002119">
    <property type="protein sequence ID" value="VDI07997.1"/>
    <property type="molecule type" value="Genomic_DNA"/>
</dbReference>
<gene>
    <name evidence="5" type="ORF">MGAL_10B083926</name>
</gene>
<dbReference type="InterPro" id="IPR001846">
    <property type="entry name" value="VWF_type-D"/>
</dbReference>
<dbReference type="Gene3D" id="2.10.25.10">
    <property type="entry name" value="Laminin"/>
    <property type="match status" value="1"/>
</dbReference>
<dbReference type="Pfam" id="PF23283">
    <property type="entry name" value="D8C_UMOD"/>
    <property type="match status" value="1"/>
</dbReference>
<organism evidence="5 6">
    <name type="scientific">Mytilus galloprovincialis</name>
    <name type="common">Mediterranean mussel</name>
    <dbReference type="NCBI Taxonomy" id="29158"/>
    <lineage>
        <taxon>Eukaryota</taxon>
        <taxon>Metazoa</taxon>
        <taxon>Spiralia</taxon>
        <taxon>Lophotrochozoa</taxon>
        <taxon>Mollusca</taxon>
        <taxon>Bivalvia</taxon>
        <taxon>Autobranchia</taxon>
        <taxon>Pteriomorphia</taxon>
        <taxon>Mytilida</taxon>
        <taxon>Mytiloidea</taxon>
        <taxon>Mytilidae</taxon>
        <taxon>Mytilinae</taxon>
        <taxon>Mytilus</taxon>
    </lineage>
</organism>
<dbReference type="PROSITE" id="PS51233">
    <property type="entry name" value="VWFD"/>
    <property type="match status" value="1"/>
</dbReference>
<sequence>MFYHLHVDDPCTIYDKIENQEQRSTNHSYDWDAVAINDVVLHEGWYRIISRSGTDMPTSAQDMYSCGTKNPIWLNGALPSVEDGIVTRTVCTQTSSGSCDSSWDINIKNCTDYNVYYLKSSQVSDSAYCFGTGGVQCPIGWSSYNGFYPGCNNTGFPTEEVTPHVDSILVEKPRPNSKIPSLLMVFQCNFDEVSNCVYDVYWYINAHYLTEHNNILYSNIRKTDLRPDDWVGKHHMNMIVRCSVRLRNEAESFPGPYYESDWFKAGIYPEELNYQVIEGESTMITYEATVSVGCYQADQTAHCNQILYVTQPQYQESPATCSSSKILQQDIAFNSFQFCGITVPSVYRDSDPKIQFNVTGYIDGQYNKGIQRTTRLRLLSLENKVDLSGAWDIITIPDIKISVTDADKKMKNRLCKVYNDPHFVTADGKRYDYYGVGEYILYKNTKYPYQVNALFTKCGGASCNCGVAIQAGQSLFVVRTTEGISKTKSVRGLSTPIVDKRICDDKSMVIEENTVSKTFDVTLPIGTTVSFKYTEKLITYIHVKPSVLDLESAEGLCGYISSQNGKKDDDFRKRNETVATTSKSDFAKSWDVTGTNESLFQENPPILSYQNNLHSYCTCANEAGTQGGLKDHNVLHCNLSQPMEACYDVKTDLSLDSRCSNGNLQPKLASDQLRRGIRSTDDTDDVIDFTPLIISDDVFDESISIEVPEWTNGWSYELAESTCTEYLNKRFSPDLSEITGEYPSDYIGTCVDDIKASGDTSFMSTTLDTMLTTAKSELERNQTLKEEITEDGKTVLEKLTSLLCLNNCSSNGNCINGLCVCNAMFGGEDCSKSRTTAPSNISVPELGLCKSRKRPCRRTNVMGHFMPPDVWCNIQHFEILENNRSNTGPPTISKAVIKHSYMVSCEFANARRKRSTPNTTVFADGYDIRLSNDGSNYGDVVTLIVFDEECYSCNTVNFTCTTIETCPLIRTEETETGKGQNSEKDENNVLLPVSVIVGLFVLGALIGVIVYQVKHKDIGHRQIDTSAKGNPADDIFAINFATQNIPPTMKVLDQRYTPRLKNEYSSASRFSLEFQDGDRRTPNHLFLVENKYN</sequence>
<name>A0A8B6CRT9_MYTGA</name>
<dbReference type="AlphaFoldDB" id="A0A8B6CRT9"/>
<dbReference type="OrthoDB" id="10001041at2759"/>
<evidence type="ECO:0000256" key="2">
    <source>
        <dbReference type="ARBA" id="ARBA00023157"/>
    </source>
</evidence>
<dbReference type="GO" id="GO:0005102">
    <property type="term" value="F:signaling receptor binding"/>
    <property type="evidence" value="ECO:0007669"/>
    <property type="project" value="TreeGrafter"/>
</dbReference>
<protein>
    <recommendedName>
        <fullName evidence="4">VWFD domain-containing protein</fullName>
    </recommendedName>
</protein>
<accession>A0A8B6CRT9</accession>
<keyword evidence="3" id="KW-0472">Membrane</keyword>
<comment type="caution">
    <text evidence="5">The sequence shown here is derived from an EMBL/GenBank/DDBJ whole genome shotgun (WGS) entry which is preliminary data.</text>
</comment>
<dbReference type="InterPro" id="IPR058727">
    <property type="entry name" value="Helical_Vwde"/>
</dbReference>
<dbReference type="InterPro" id="IPR057774">
    <property type="entry name" value="D8C_UMOD/GP2/OIT3-like"/>
</dbReference>
<dbReference type="GO" id="GO:0005576">
    <property type="term" value="C:extracellular region"/>
    <property type="evidence" value="ECO:0007669"/>
    <property type="project" value="TreeGrafter"/>
</dbReference>
<reference evidence="5" key="1">
    <citation type="submission" date="2018-11" db="EMBL/GenBank/DDBJ databases">
        <authorList>
            <person name="Alioto T."/>
            <person name="Alioto T."/>
        </authorList>
    </citation>
    <scope>NUCLEOTIDE SEQUENCE</scope>
</reference>
<dbReference type="GO" id="GO:0009986">
    <property type="term" value="C:cell surface"/>
    <property type="evidence" value="ECO:0007669"/>
    <property type="project" value="TreeGrafter"/>
</dbReference>
<evidence type="ECO:0000313" key="5">
    <source>
        <dbReference type="EMBL" id="VDI07997.1"/>
    </source>
</evidence>
<keyword evidence="1" id="KW-0732">Signal</keyword>
<dbReference type="Proteomes" id="UP000596742">
    <property type="component" value="Unassembled WGS sequence"/>
</dbReference>
<feature type="domain" description="VWFD" evidence="4">
    <location>
        <begin position="413"/>
        <end position="599"/>
    </location>
</feature>
<evidence type="ECO:0000259" key="4">
    <source>
        <dbReference type="PROSITE" id="PS51233"/>
    </source>
</evidence>
<dbReference type="InterPro" id="IPR050969">
    <property type="entry name" value="Dev_Signal_Modulators"/>
</dbReference>
<evidence type="ECO:0000256" key="1">
    <source>
        <dbReference type="ARBA" id="ARBA00022729"/>
    </source>
</evidence>
<dbReference type="Pfam" id="PF26129">
    <property type="entry name" value="Vwde"/>
    <property type="match status" value="1"/>
</dbReference>
<feature type="transmembrane region" description="Helical" evidence="3">
    <location>
        <begin position="989"/>
        <end position="1011"/>
    </location>
</feature>
<keyword evidence="3" id="KW-0812">Transmembrane</keyword>
<keyword evidence="2" id="KW-1015">Disulfide bond</keyword>
<evidence type="ECO:0000256" key="3">
    <source>
        <dbReference type="SAM" id="Phobius"/>
    </source>
</evidence>
<evidence type="ECO:0000313" key="6">
    <source>
        <dbReference type="Proteomes" id="UP000596742"/>
    </source>
</evidence>
<dbReference type="PANTHER" id="PTHR14949:SF54">
    <property type="entry name" value="VWFD DOMAIN-CONTAINING PROTEIN"/>
    <property type="match status" value="1"/>
</dbReference>
<keyword evidence="3" id="KW-1133">Transmembrane helix</keyword>
<keyword evidence="6" id="KW-1185">Reference proteome</keyword>